<dbReference type="PANTHER" id="PTHR33204:SF29">
    <property type="entry name" value="TRANSCRIPTIONAL REGULATOR"/>
    <property type="match status" value="1"/>
</dbReference>
<keyword evidence="6" id="KW-1185">Reference proteome</keyword>
<dbReference type="PROSITE" id="PS51118">
    <property type="entry name" value="HTH_HXLR"/>
    <property type="match status" value="1"/>
</dbReference>
<dbReference type="RefSeq" id="WP_189459324.1">
    <property type="nucleotide sequence ID" value="NZ_BMYO01000003.1"/>
</dbReference>
<keyword evidence="1" id="KW-0805">Transcription regulation</keyword>
<name>A0ABQ3GYN4_9NEIS</name>
<gene>
    <name evidence="5" type="ORF">GCM10007350_12500</name>
</gene>
<keyword evidence="3" id="KW-0804">Transcription</keyword>
<proteinExistence type="predicted"/>
<dbReference type="EMBL" id="BMYO01000003">
    <property type="protein sequence ID" value="GHD60088.1"/>
    <property type="molecule type" value="Genomic_DNA"/>
</dbReference>
<evidence type="ECO:0000256" key="1">
    <source>
        <dbReference type="ARBA" id="ARBA00023015"/>
    </source>
</evidence>
<dbReference type="Gene3D" id="1.10.10.10">
    <property type="entry name" value="Winged helix-like DNA-binding domain superfamily/Winged helix DNA-binding domain"/>
    <property type="match status" value="1"/>
</dbReference>
<dbReference type="Proteomes" id="UP000604737">
    <property type="component" value="Unassembled WGS sequence"/>
</dbReference>
<evidence type="ECO:0000259" key="4">
    <source>
        <dbReference type="PROSITE" id="PS51118"/>
    </source>
</evidence>
<sequence length="145" mass="16392">MRRHGSYDGSIGCPVEATLELIDGKWKGVLLFLLFEHDCIRFNAFQRILPWITQRMLTKQLRELEQDGLITRTVYPEVPPKVEYRLSEYGRTLEPVLLALRDWGAAHRARTGPGCASARPEVQASQRTQSAVLSAGHLSTGRVFD</sequence>
<dbReference type="Pfam" id="PF01638">
    <property type="entry name" value="HxlR"/>
    <property type="match status" value="1"/>
</dbReference>
<dbReference type="InterPro" id="IPR002577">
    <property type="entry name" value="HTH_HxlR"/>
</dbReference>
<dbReference type="PANTHER" id="PTHR33204">
    <property type="entry name" value="TRANSCRIPTIONAL REGULATOR, MARR FAMILY"/>
    <property type="match status" value="1"/>
</dbReference>
<dbReference type="SUPFAM" id="SSF46785">
    <property type="entry name" value="Winged helix' DNA-binding domain"/>
    <property type="match status" value="1"/>
</dbReference>
<evidence type="ECO:0000256" key="3">
    <source>
        <dbReference type="ARBA" id="ARBA00023163"/>
    </source>
</evidence>
<comment type="caution">
    <text evidence="5">The sequence shown here is derived from an EMBL/GenBank/DDBJ whole genome shotgun (WGS) entry which is preliminary data.</text>
</comment>
<feature type="domain" description="HTH hxlR-type" evidence="4">
    <location>
        <begin position="13"/>
        <end position="112"/>
    </location>
</feature>
<organism evidence="5 6">
    <name type="scientific">Jeongeupia chitinilytica</name>
    <dbReference type="NCBI Taxonomy" id="1041641"/>
    <lineage>
        <taxon>Bacteria</taxon>
        <taxon>Pseudomonadati</taxon>
        <taxon>Pseudomonadota</taxon>
        <taxon>Betaproteobacteria</taxon>
        <taxon>Neisseriales</taxon>
        <taxon>Chitinibacteraceae</taxon>
        <taxon>Jeongeupia</taxon>
    </lineage>
</organism>
<evidence type="ECO:0000313" key="5">
    <source>
        <dbReference type="EMBL" id="GHD60088.1"/>
    </source>
</evidence>
<keyword evidence="2" id="KW-0238">DNA-binding</keyword>
<evidence type="ECO:0000313" key="6">
    <source>
        <dbReference type="Proteomes" id="UP000604737"/>
    </source>
</evidence>
<dbReference type="InterPro" id="IPR036390">
    <property type="entry name" value="WH_DNA-bd_sf"/>
</dbReference>
<reference evidence="6" key="1">
    <citation type="journal article" date="2019" name="Int. J. Syst. Evol. Microbiol.">
        <title>The Global Catalogue of Microorganisms (GCM) 10K type strain sequencing project: providing services to taxonomists for standard genome sequencing and annotation.</title>
        <authorList>
            <consortium name="The Broad Institute Genomics Platform"/>
            <consortium name="The Broad Institute Genome Sequencing Center for Infectious Disease"/>
            <person name="Wu L."/>
            <person name="Ma J."/>
        </authorList>
    </citation>
    <scope>NUCLEOTIDE SEQUENCE [LARGE SCALE GENOMIC DNA]</scope>
    <source>
        <strain evidence="6">KCTC 23701</strain>
    </source>
</reference>
<dbReference type="InterPro" id="IPR036388">
    <property type="entry name" value="WH-like_DNA-bd_sf"/>
</dbReference>
<accession>A0ABQ3GYN4</accession>
<evidence type="ECO:0000256" key="2">
    <source>
        <dbReference type="ARBA" id="ARBA00023125"/>
    </source>
</evidence>
<protein>
    <recommendedName>
        <fullName evidence="4">HTH hxlR-type domain-containing protein</fullName>
    </recommendedName>
</protein>